<accession>A0ABQ4ND90</accession>
<evidence type="ECO:0000313" key="4">
    <source>
        <dbReference type="Proteomes" id="UP000680304"/>
    </source>
</evidence>
<dbReference type="InterPro" id="IPR003313">
    <property type="entry name" value="AraC-bd"/>
</dbReference>
<proteinExistence type="predicted"/>
<dbReference type="InterPro" id="IPR037923">
    <property type="entry name" value="HTH-like"/>
</dbReference>
<keyword evidence="4" id="KW-1185">Reference proteome</keyword>
<name>A0ABQ4ND90_9BACL</name>
<protein>
    <recommendedName>
        <fullName evidence="2">AraC-type arabinose-binding/dimerisation domain-containing protein</fullName>
    </recommendedName>
</protein>
<dbReference type="InterPro" id="IPR014710">
    <property type="entry name" value="RmlC-like_jellyroll"/>
</dbReference>
<comment type="caution">
    <text evidence="3">The sequence shown here is derived from an EMBL/GenBank/DDBJ whole genome shotgun (WGS) entry which is preliminary data.</text>
</comment>
<dbReference type="Proteomes" id="UP000680304">
    <property type="component" value="Unassembled WGS sequence"/>
</dbReference>
<feature type="domain" description="AraC-type arabinose-binding/dimerisation" evidence="2">
    <location>
        <begin position="20"/>
        <end position="109"/>
    </location>
</feature>
<dbReference type="Gene3D" id="2.60.120.10">
    <property type="entry name" value="Jelly Rolls"/>
    <property type="match status" value="1"/>
</dbReference>
<dbReference type="Pfam" id="PF02311">
    <property type="entry name" value="AraC_binding"/>
    <property type="match status" value="1"/>
</dbReference>
<dbReference type="SUPFAM" id="SSF51215">
    <property type="entry name" value="Regulatory protein AraC"/>
    <property type="match status" value="1"/>
</dbReference>
<keyword evidence="1" id="KW-0238">DNA-binding</keyword>
<reference evidence="3 4" key="1">
    <citation type="submission" date="2021-04" db="EMBL/GenBank/DDBJ databases">
        <title>Draft genome sequence of Paenibacillus cisolokensis, LC2-13A.</title>
        <authorList>
            <person name="Uke A."/>
            <person name="Chhe C."/>
            <person name="Baramee S."/>
            <person name="Kosugi A."/>
        </authorList>
    </citation>
    <scope>NUCLEOTIDE SEQUENCE [LARGE SCALE GENOMIC DNA]</scope>
    <source>
        <strain evidence="3 4">LC2-13A</strain>
    </source>
</reference>
<evidence type="ECO:0000313" key="3">
    <source>
        <dbReference type="EMBL" id="GIQ66188.1"/>
    </source>
</evidence>
<evidence type="ECO:0000256" key="1">
    <source>
        <dbReference type="ARBA" id="ARBA00023125"/>
    </source>
</evidence>
<evidence type="ECO:0000259" key="2">
    <source>
        <dbReference type="Pfam" id="PF02311"/>
    </source>
</evidence>
<dbReference type="EMBL" id="BOVJ01000168">
    <property type="protein sequence ID" value="GIQ66188.1"/>
    <property type="molecule type" value="Genomic_DNA"/>
</dbReference>
<sequence>MEERLALNDFLREYRFPFYIIQCTHNDRNVPNMHSHDFVELVYVVRGEAEHCFEGDCYPLCAGDVFIINPNEAHTFRIEKGKEIEIINCLFQPDLIHNSCLRELGVDDSMDYFYVQPFMSHSERFYHKLQLRERETADVLRLLQGMLDEWQAKNPATGRSFA</sequence>
<gene>
    <name evidence="3" type="ORF">PACILC2_47560</name>
</gene>
<organism evidence="3 4">
    <name type="scientific">Paenibacillus cisolokensis</name>
    <dbReference type="NCBI Taxonomy" id="1658519"/>
    <lineage>
        <taxon>Bacteria</taxon>
        <taxon>Bacillati</taxon>
        <taxon>Bacillota</taxon>
        <taxon>Bacilli</taxon>
        <taxon>Bacillales</taxon>
        <taxon>Paenibacillaceae</taxon>
        <taxon>Paenibacillus</taxon>
    </lineage>
</organism>